<gene>
    <name evidence="2" type="ORF">S12H4_10391</name>
</gene>
<dbReference type="EMBL" id="BARW01004432">
    <property type="protein sequence ID" value="GAI63039.1"/>
    <property type="molecule type" value="Genomic_DNA"/>
</dbReference>
<reference evidence="2" key="1">
    <citation type="journal article" date="2014" name="Front. Microbiol.">
        <title>High frequency of phylogenetically diverse reductive dehalogenase-homologous genes in deep subseafloor sedimentary metagenomes.</title>
        <authorList>
            <person name="Kawai M."/>
            <person name="Futagami T."/>
            <person name="Toyoda A."/>
            <person name="Takaki Y."/>
            <person name="Nishi S."/>
            <person name="Hori S."/>
            <person name="Arai W."/>
            <person name="Tsubouchi T."/>
            <person name="Morono Y."/>
            <person name="Uchiyama I."/>
            <person name="Ito T."/>
            <person name="Fujiyama A."/>
            <person name="Inagaki F."/>
            <person name="Takami H."/>
        </authorList>
    </citation>
    <scope>NUCLEOTIDE SEQUENCE</scope>
    <source>
        <strain evidence="2">Expedition CK06-06</strain>
    </source>
</reference>
<feature type="region of interest" description="Disordered" evidence="1">
    <location>
        <begin position="83"/>
        <end position="105"/>
    </location>
</feature>
<sequence>EECHVAVAASRFADICAENPEEAGAICKPISEKLEDETAEPADWVKAMIETAEGANGEVKEEMVAAVTELTDYLQKRNSPLLKELDKGDKGNGEETTIIPAHTEE</sequence>
<protein>
    <submittedName>
        <fullName evidence="2">Uncharacterized protein</fullName>
    </submittedName>
</protein>
<feature type="compositionally biased region" description="Basic and acidic residues" evidence="1">
    <location>
        <begin position="83"/>
        <end position="93"/>
    </location>
</feature>
<feature type="non-terminal residue" evidence="2">
    <location>
        <position position="1"/>
    </location>
</feature>
<accession>X1S5H9</accession>
<comment type="caution">
    <text evidence="2">The sequence shown here is derived from an EMBL/GenBank/DDBJ whole genome shotgun (WGS) entry which is preliminary data.</text>
</comment>
<proteinExistence type="predicted"/>
<dbReference type="AlphaFoldDB" id="X1S5H9"/>
<name>X1S5H9_9ZZZZ</name>
<organism evidence="2">
    <name type="scientific">marine sediment metagenome</name>
    <dbReference type="NCBI Taxonomy" id="412755"/>
    <lineage>
        <taxon>unclassified sequences</taxon>
        <taxon>metagenomes</taxon>
        <taxon>ecological metagenomes</taxon>
    </lineage>
</organism>
<evidence type="ECO:0000256" key="1">
    <source>
        <dbReference type="SAM" id="MobiDB-lite"/>
    </source>
</evidence>
<evidence type="ECO:0000313" key="2">
    <source>
        <dbReference type="EMBL" id="GAI63039.1"/>
    </source>
</evidence>